<evidence type="ECO:0000256" key="2">
    <source>
        <dbReference type="SAM" id="MobiDB-lite"/>
    </source>
</evidence>
<name>A0ABW1P9H5_9PSEU</name>
<evidence type="ECO:0000313" key="3">
    <source>
        <dbReference type="EMBL" id="MFC6091713.1"/>
    </source>
</evidence>
<keyword evidence="4" id="KW-1185">Reference proteome</keyword>
<dbReference type="Pfam" id="PF01527">
    <property type="entry name" value="HTH_Tnp_1"/>
    <property type="match status" value="1"/>
</dbReference>
<feature type="region of interest" description="Disordered" evidence="2">
    <location>
        <begin position="86"/>
        <end position="115"/>
    </location>
</feature>
<dbReference type="Gene3D" id="1.10.10.60">
    <property type="entry name" value="Homeodomain-like"/>
    <property type="match status" value="1"/>
</dbReference>
<feature type="coiled-coil region" evidence="1">
    <location>
        <begin position="35"/>
        <end position="62"/>
    </location>
</feature>
<dbReference type="SUPFAM" id="SSF46689">
    <property type="entry name" value="Homeodomain-like"/>
    <property type="match status" value="1"/>
</dbReference>
<dbReference type="InterPro" id="IPR009057">
    <property type="entry name" value="Homeodomain-like_sf"/>
</dbReference>
<protein>
    <submittedName>
        <fullName evidence="3">Transposase</fullName>
    </submittedName>
</protein>
<gene>
    <name evidence="3" type="ORF">ACFP3R_20785</name>
</gene>
<dbReference type="Proteomes" id="UP001596220">
    <property type="component" value="Unassembled WGS sequence"/>
</dbReference>
<accession>A0ABW1P9H5</accession>
<sequence length="115" mass="12811">MGPEGSRPLGVHPQALRNWIRQDEADRGERDDRLTAAESGELRRLRRENAELKRANEILKTVSAFFASEPDPATVVKLVEQLRGRFSGRVRPPGPGRRLLHLPRLGGPPGRPVPP</sequence>
<dbReference type="InterPro" id="IPR002514">
    <property type="entry name" value="Transposase_8"/>
</dbReference>
<organism evidence="3 4">
    <name type="scientific">Saccharothrix lopnurensis</name>
    <dbReference type="NCBI Taxonomy" id="1670621"/>
    <lineage>
        <taxon>Bacteria</taxon>
        <taxon>Bacillati</taxon>
        <taxon>Actinomycetota</taxon>
        <taxon>Actinomycetes</taxon>
        <taxon>Pseudonocardiales</taxon>
        <taxon>Pseudonocardiaceae</taxon>
        <taxon>Saccharothrix</taxon>
    </lineage>
</organism>
<dbReference type="RefSeq" id="WP_380638029.1">
    <property type="nucleotide sequence ID" value="NZ_JBHSQO010000020.1"/>
</dbReference>
<keyword evidence="1" id="KW-0175">Coiled coil</keyword>
<reference evidence="4" key="1">
    <citation type="journal article" date="2019" name="Int. J. Syst. Evol. Microbiol.">
        <title>The Global Catalogue of Microorganisms (GCM) 10K type strain sequencing project: providing services to taxonomists for standard genome sequencing and annotation.</title>
        <authorList>
            <consortium name="The Broad Institute Genomics Platform"/>
            <consortium name="The Broad Institute Genome Sequencing Center for Infectious Disease"/>
            <person name="Wu L."/>
            <person name="Ma J."/>
        </authorList>
    </citation>
    <scope>NUCLEOTIDE SEQUENCE [LARGE SCALE GENOMIC DNA]</scope>
    <source>
        <strain evidence="4">CGMCC 4.7246</strain>
    </source>
</reference>
<comment type="caution">
    <text evidence="3">The sequence shown here is derived from an EMBL/GenBank/DDBJ whole genome shotgun (WGS) entry which is preliminary data.</text>
</comment>
<evidence type="ECO:0000313" key="4">
    <source>
        <dbReference type="Proteomes" id="UP001596220"/>
    </source>
</evidence>
<evidence type="ECO:0000256" key="1">
    <source>
        <dbReference type="SAM" id="Coils"/>
    </source>
</evidence>
<dbReference type="EMBL" id="JBHSQO010000020">
    <property type="protein sequence ID" value="MFC6091713.1"/>
    <property type="molecule type" value="Genomic_DNA"/>
</dbReference>
<proteinExistence type="predicted"/>